<evidence type="ECO:0000256" key="1">
    <source>
        <dbReference type="RuleBase" id="RU361178"/>
    </source>
</evidence>
<dbReference type="SMART" id="SM01163">
    <property type="entry name" value="DUF1785"/>
    <property type="match status" value="1"/>
</dbReference>
<dbReference type="Gene3D" id="2.170.260.10">
    <property type="entry name" value="paz domain"/>
    <property type="match status" value="1"/>
</dbReference>
<evidence type="ECO:0000259" key="2">
    <source>
        <dbReference type="PROSITE" id="PS50821"/>
    </source>
</evidence>
<dbReference type="SMART" id="SM00949">
    <property type="entry name" value="PAZ"/>
    <property type="match status" value="1"/>
</dbReference>
<evidence type="ECO:0000259" key="3">
    <source>
        <dbReference type="PROSITE" id="PS50822"/>
    </source>
</evidence>
<dbReference type="InterPro" id="IPR014811">
    <property type="entry name" value="ArgoL1"/>
</dbReference>
<dbReference type="InterPro" id="IPR032472">
    <property type="entry name" value="ArgoL2"/>
</dbReference>
<dbReference type="Pfam" id="PF02170">
    <property type="entry name" value="PAZ"/>
    <property type="match status" value="1"/>
</dbReference>
<dbReference type="InterPro" id="IPR036085">
    <property type="entry name" value="PAZ_dom_sf"/>
</dbReference>
<dbReference type="Proteomes" id="UP000091956">
    <property type="component" value="Unassembled WGS sequence"/>
</dbReference>
<feature type="domain" description="Piwi" evidence="3">
    <location>
        <begin position="457"/>
        <end position="756"/>
    </location>
</feature>
<evidence type="ECO:0000313" key="4">
    <source>
        <dbReference type="EMBL" id="OBT93687.2"/>
    </source>
</evidence>
<dbReference type="STRING" id="342668.A0A1B8GD25"/>
<dbReference type="SUPFAM" id="SSF53098">
    <property type="entry name" value="Ribonuclease H-like"/>
    <property type="match status" value="1"/>
</dbReference>
<proteinExistence type="inferred from homology"/>
<dbReference type="EMBL" id="KV460251">
    <property type="protein sequence ID" value="OBT93687.2"/>
    <property type="molecule type" value="Genomic_DNA"/>
</dbReference>
<dbReference type="InterPro" id="IPR036397">
    <property type="entry name" value="RNaseH_sf"/>
</dbReference>
<dbReference type="Gene3D" id="3.30.420.10">
    <property type="entry name" value="Ribonuclease H-like superfamily/Ribonuclease H"/>
    <property type="match status" value="1"/>
</dbReference>
<dbReference type="Gene3D" id="3.40.50.2300">
    <property type="match status" value="1"/>
</dbReference>
<dbReference type="PROSITE" id="PS50822">
    <property type="entry name" value="PIWI"/>
    <property type="match status" value="1"/>
</dbReference>
<gene>
    <name evidence="4" type="ORF">VE01_08008</name>
</gene>
<feature type="domain" description="PAZ" evidence="2">
    <location>
        <begin position="189"/>
        <end position="285"/>
    </location>
</feature>
<dbReference type="PROSITE" id="PS50821">
    <property type="entry name" value="PAZ"/>
    <property type="match status" value="1"/>
</dbReference>
<reference evidence="5" key="2">
    <citation type="journal article" date="2018" name="Nat. Commun.">
        <title>Extreme sensitivity to ultraviolet light in the fungal pathogen causing white-nose syndrome of bats.</title>
        <authorList>
            <person name="Palmer J.M."/>
            <person name="Drees K.P."/>
            <person name="Foster J.T."/>
            <person name="Lindner D.L."/>
        </authorList>
    </citation>
    <scope>NUCLEOTIDE SEQUENCE [LARGE SCALE GENOMIC DNA]</scope>
    <source>
        <strain evidence="5">UAMH 10579</strain>
    </source>
</reference>
<dbReference type="PANTHER" id="PTHR22891">
    <property type="entry name" value="EUKARYOTIC TRANSLATION INITIATION FACTOR 2C"/>
    <property type="match status" value="1"/>
</dbReference>
<dbReference type="InterPro" id="IPR003165">
    <property type="entry name" value="Piwi"/>
</dbReference>
<dbReference type="CDD" id="cd02846">
    <property type="entry name" value="PAZ_argonaute_like"/>
    <property type="match status" value="1"/>
</dbReference>
<dbReference type="InterPro" id="IPR003100">
    <property type="entry name" value="PAZ_dom"/>
</dbReference>
<sequence length="779" mass="86583">MTKAVTTFLKEDFVFDGVSLGWSPHIIVPVGAAETNVVELEKRRDGKPNSVEVSVRSTGVLPIGTLVNYIQNGKFELNPAGNESIENILKWIQAVFRKDPATRFITRPNSNAYFDRSPETTMMLRSTKNVLEARRGVFQSMQLRFGRITLNIDTATTPFWVPGVCLIDTACALMGTQTGRLEGDFRSNPETFFVACGRLRGSFFNIRHLTSAKKDKKIRLTGFSQRNAIESTFEERVGDDESTTQTTSVSDYFERKYGIKLQFPRLPLASTRFGDFPLEVCFSADGERYKEVLQGQETADFIKFATAPAYERKNQIQHGLRLLSHHAVPTIAAHGFKVNPEMMSVKARVLPAPRLTYGGNRPMTPRDGRWNLRGLRFLRPSTIKSWVIVYIPARQPLDNGQLERFGSEMVRSFTDCGMTVPREGPPIIVGNPFGNLTQVVKDSVARAHNSFGVPPDVIFVILQGASVPIYKTLKAGLDVHMGIASQVMLQEKALSGRGSAQYLANIAMKVNVKLGGTNCIAEEPLFRSGRCMLLGGDISHAAPGALRSVNPPPSTAALVGTWDRECTAYTAVASVQESLLGFIGNVKPMMAELLKRYAEKNNGLYPEHIVYYRDGVSESEFQAIKIEEGRKLHELSQELGANAKITIIVAIKRHHTRFFADRDIASKLGNVPCGTVVENSSTINDAFIIAHPDLQGTKRPTRYVTIIDENNMSADAFQRLTFNLCSSYARATTSVAVCPPVYYADQACERARLHLVDAEDGKMKLGPVHQNLRWNMYWQ</sequence>
<dbReference type="GeneID" id="28841394"/>
<dbReference type="InterPro" id="IPR032473">
    <property type="entry name" value="Argonaute_Mid_dom"/>
</dbReference>
<dbReference type="Pfam" id="PF16487">
    <property type="entry name" value="ArgoMid"/>
    <property type="match status" value="1"/>
</dbReference>
<reference evidence="4 5" key="1">
    <citation type="submission" date="2016-03" db="EMBL/GenBank/DDBJ databases">
        <title>Comparative genomics of Pseudogymnoascus destructans, the fungus causing white-nose syndrome of bats.</title>
        <authorList>
            <person name="Palmer J.M."/>
            <person name="Drees K.P."/>
            <person name="Foster J.T."/>
            <person name="Lindner D.L."/>
        </authorList>
    </citation>
    <scope>NUCLEOTIDE SEQUENCE [LARGE SCALE GENOMIC DNA]</scope>
    <source>
        <strain evidence="4 5">UAMH 10579</strain>
    </source>
</reference>
<comment type="similarity">
    <text evidence="1">Belongs to the argonaute family.</text>
</comment>
<dbReference type="RefSeq" id="XP_059319439.1">
    <property type="nucleotide sequence ID" value="XM_059463927.1"/>
</dbReference>
<protein>
    <recommendedName>
        <fullName evidence="6">Piwi domain-containing protein</fullName>
    </recommendedName>
</protein>
<name>A0A1B8GD25_9PEZI</name>
<organism evidence="4 5">
    <name type="scientific">Pseudogymnoascus verrucosus</name>
    <dbReference type="NCBI Taxonomy" id="342668"/>
    <lineage>
        <taxon>Eukaryota</taxon>
        <taxon>Fungi</taxon>
        <taxon>Dikarya</taxon>
        <taxon>Ascomycota</taxon>
        <taxon>Pezizomycotina</taxon>
        <taxon>Leotiomycetes</taxon>
        <taxon>Thelebolales</taxon>
        <taxon>Thelebolaceae</taxon>
        <taxon>Pseudogymnoascus</taxon>
    </lineage>
</organism>
<dbReference type="SMART" id="SM00950">
    <property type="entry name" value="Piwi"/>
    <property type="match status" value="1"/>
</dbReference>
<dbReference type="AlphaFoldDB" id="A0A1B8GD25"/>
<keyword evidence="5" id="KW-1185">Reference proteome</keyword>
<dbReference type="InterPro" id="IPR012337">
    <property type="entry name" value="RNaseH-like_sf"/>
</dbReference>
<accession>A0A1B8GD25</accession>
<dbReference type="Pfam" id="PF02171">
    <property type="entry name" value="Piwi"/>
    <property type="match status" value="1"/>
</dbReference>
<dbReference type="GO" id="GO:0003723">
    <property type="term" value="F:RNA binding"/>
    <property type="evidence" value="ECO:0007669"/>
    <property type="project" value="InterPro"/>
</dbReference>
<evidence type="ECO:0000313" key="5">
    <source>
        <dbReference type="Proteomes" id="UP000091956"/>
    </source>
</evidence>
<dbReference type="Pfam" id="PF16488">
    <property type="entry name" value="ArgoL2"/>
    <property type="match status" value="1"/>
</dbReference>
<dbReference type="SUPFAM" id="SSF101690">
    <property type="entry name" value="PAZ domain"/>
    <property type="match status" value="1"/>
</dbReference>
<dbReference type="Pfam" id="PF08699">
    <property type="entry name" value="ArgoL1"/>
    <property type="match status" value="1"/>
</dbReference>
<evidence type="ECO:0008006" key="6">
    <source>
        <dbReference type="Google" id="ProtNLM"/>
    </source>
</evidence>